<evidence type="ECO:0000313" key="2">
    <source>
        <dbReference type="EMBL" id="AXX91318.1"/>
    </source>
</evidence>
<keyword evidence="2" id="KW-0347">Helicase</keyword>
<name>A0A2G1DK98_9BACT</name>
<dbReference type="InterPro" id="IPR027417">
    <property type="entry name" value="P-loop_NTPase"/>
</dbReference>
<dbReference type="SUPFAM" id="SSF52540">
    <property type="entry name" value="P-loop containing nucleoside triphosphate hydrolases"/>
    <property type="match status" value="1"/>
</dbReference>
<dbReference type="GO" id="GO:0004386">
    <property type="term" value="F:helicase activity"/>
    <property type="evidence" value="ECO:0007669"/>
    <property type="project" value="UniProtKB-KW"/>
</dbReference>
<dbReference type="EMBL" id="CP032098">
    <property type="protein sequence ID" value="AXX91318.1"/>
    <property type="molecule type" value="Genomic_DNA"/>
</dbReference>
<dbReference type="KEGG" id="amol:AMOL_0302"/>
<dbReference type="InterPro" id="IPR011335">
    <property type="entry name" value="Restrct_endonuc-II-like"/>
</dbReference>
<keyword evidence="2" id="KW-0067">ATP-binding</keyword>
<organism evidence="3 4">
    <name type="scientific">Malaciobacter molluscorum LMG 25693</name>
    <dbReference type="NCBI Taxonomy" id="870501"/>
    <lineage>
        <taxon>Bacteria</taxon>
        <taxon>Pseudomonadati</taxon>
        <taxon>Campylobacterota</taxon>
        <taxon>Epsilonproteobacteria</taxon>
        <taxon>Campylobacterales</taxon>
        <taxon>Arcobacteraceae</taxon>
        <taxon>Malaciobacter</taxon>
    </lineage>
</organism>
<dbReference type="InterPro" id="IPR038726">
    <property type="entry name" value="PDDEXK_AddAB-type"/>
</dbReference>
<accession>A0A2G1DK98</accession>
<dbReference type="Proteomes" id="UP000221222">
    <property type="component" value="Unassembled WGS sequence"/>
</dbReference>
<gene>
    <name evidence="2" type="primary">addB</name>
    <name evidence="2" type="ORF">AMOL_0302</name>
    <name evidence="3" type="ORF">CPU12_03455</name>
</gene>
<dbReference type="SUPFAM" id="SSF52980">
    <property type="entry name" value="Restriction endonuclease-like"/>
    <property type="match status" value="1"/>
</dbReference>
<keyword evidence="4" id="KW-1185">Reference proteome</keyword>
<feature type="domain" description="PD-(D/E)XK endonuclease-like" evidence="1">
    <location>
        <begin position="547"/>
        <end position="779"/>
    </location>
</feature>
<reference evidence="3 4" key="1">
    <citation type="submission" date="2017-09" db="EMBL/GenBank/DDBJ databases">
        <title>Arcobacter canalis sp. nov., a new species isolated from a water canal contaminated with urban sewage.</title>
        <authorList>
            <person name="Perez-Cataluna A."/>
            <person name="Salas-Masso N."/>
            <person name="Figueras M.J."/>
        </authorList>
    </citation>
    <scope>NUCLEOTIDE SEQUENCE [LARGE SCALE GENOMIC DNA]</scope>
    <source>
        <strain evidence="3 4">F98-3</strain>
    </source>
</reference>
<dbReference type="RefSeq" id="WP_099341686.1">
    <property type="nucleotide sequence ID" value="NZ_CP032098.1"/>
</dbReference>
<evidence type="ECO:0000259" key="1">
    <source>
        <dbReference type="Pfam" id="PF12705"/>
    </source>
</evidence>
<evidence type="ECO:0000313" key="3">
    <source>
        <dbReference type="EMBL" id="PHO18928.1"/>
    </source>
</evidence>
<dbReference type="Proteomes" id="UP000262712">
    <property type="component" value="Chromosome"/>
</dbReference>
<sequence>MQSKQKLIIFPTSRAIRENVLLQKDTNKLLPFFLTIDDFFKKAFSYSNKKLIDEEQKFLFLKESIKFDDFKRLGISSNFTQFLKQSDYIFRFFNEISSEKVSIDNIKEVDTYEFYNEHLEILQKVKDNYIKILDENNYIDRVNETKYEKINLDFLNKFLSIELYFEGYFTNVEFDRILEIAKYNQLYINVNTNEYNKKSYAIFKNIALDLEDNFNYKLDITNKKIITKVKIDKKVDFFDIKGFSSRISQIAYIKTAIVNSINKGVDPSKIALILPDESFATSLRLFDDEEYFNYAMGIEIKNSNSYKFLYTLYNFINEKDRKNTESIKFYQIDVEFINNLFKHWDTKVNKENFALLVNYLLEYEKNKEIIEKLKEIIYKLENLLFSKNIHVLLKEVIKILLQKLSNLTIDDINSGKITVMGLLESRAISFDTIIICDFNESFIPKISLKDKFLSTKVKEFAKLPTVKDRENLQKYYYKRLIDNCKNLYISYVSNDSSTISRFASELFDEKIKDLVFDNNYKHILYNKYKLNHFDKEIILDIDLSKMSWSATSLKIYLQCKRKYYFQYILRLKEHEISLKPKGYELGDIIHKILYEFYENRFESKEKLLELFTKYTNKNPFLTLDLEIWKKKIEDFYNYEKQRLSNIQIIQKEMPFNLKYQNINIKGVIDRVDKYDDNYLVIDYKTSSSLKIDTIKNYEKSCDFQLEFYYIALQNIYKTSNIKSFYFDLNNTKLLEEVTLYEKLDLLKEILNDLHTTKVNFLKCEDKSTCNFCFFKTLCNR</sequence>
<dbReference type="Pfam" id="PF12705">
    <property type="entry name" value="PDDEXK_1"/>
    <property type="match status" value="1"/>
</dbReference>
<dbReference type="EMBL" id="NXFY01000003">
    <property type="protein sequence ID" value="PHO18928.1"/>
    <property type="molecule type" value="Genomic_DNA"/>
</dbReference>
<reference evidence="2 5" key="2">
    <citation type="submission" date="2018-08" db="EMBL/GenBank/DDBJ databases">
        <title>Complete genome of the Arcobacter molluscorum type strain LMG 25693.</title>
        <authorList>
            <person name="Miller W.G."/>
            <person name="Yee E."/>
            <person name="Bono J.L."/>
        </authorList>
    </citation>
    <scope>NUCLEOTIDE SEQUENCE [LARGE SCALE GENOMIC DNA]</scope>
    <source>
        <strain evidence="2 5">CECT 7696</strain>
    </source>
</reference>
<keyword evidence="2" id="KW-0378">Hydrolase</keyword>
<evidence type="ECO:0000313" key="5">
    <source>
        <dbReference type="Proteomes" id="UP000262712"/>
    </source>
</evidence>
<dbReference type="Gene3D" id="3.40.50.300">
    <property type="entry name" value="P-loop containing nucleotide triphosphate hydrolases"/>
    <property type="match status" value="1"/>
</dbReference>
<evidence type="ECO:0000313" key="4">
    <source>
        <dbReference type="Proteomes" id="UP000221222"/>
    </source>
</evidence>
<protein>
    <submittedName>
        <fullName evidence="2">AddAB recombination complex, helicase AddB</fullName>
    </submittedName>
</protein>
<dbReference type="Gene3D" id="3.90.320.10">
    <property type="match status" value="1"/>
</dbReference>
<proteinExistence type="predicted"/>
<keyword evidence="2" id="KW-0547">Nucleotide-binding</keyword>
<dbReference type="AlphaFoldDB" id="A0A2G1DK98"/>
<dbReference type="InterPro" id="IPR011604">
    <property type="entry name" value="PDDEXK-like_dom_sf"/>
</dbReference>